<dbReference type="PaxDb" id="3880-AET01899"/>
<reference evidence="2 4" key="2">
    <citation type="journal article" date="2014" name="BMC Genomics">
        <title>An improved genome release (version Mt4.0) for the model legume Medicago truncatula.</title>
        <authorList>
            <person name="Tang H."/>
            <person name="Krishnakumar V."/>
            <person name="Bidwell S."/>
            <person name="Rosen B."/>
            <person name="Chan A."/>
            <person name="Zhou S."/>
            <person name="Gentzbittel L."/>
            <person name="Childs K.L."/>
            <person name="Yandell M."/>
            <person name="Gundlach H."/>
            <person name="Mayer K.F."/>
            <person name="Schwartz D.C."/>
            <person name="Town C.D."/>
        </authorList>
    </citation>
    <scope>GENOME REANNOTATION</scope>
    <source>
        <strain evidence="3 4">cv. Jemalong A17</strain>
    </source>
</reference>
<accession>G7L945</accession>
<reference evidence="2 4" key="1">
    <citation type="journal article" date="2011" name="Nature">
        <title>The Medicago genome provides insight into the evolution of rhizobial symbioses.</title>
        <authorList>
            <person name="Young N.D."/>
            <person name="Debelle F."/>
            <person name="Oldroyd G.E."/>
            <person name="Geurts R."/>
            <person name="Cannon S.B."/>
            <person name="Udvardi M.K."/>
            <person name="Benedito V.A."/>
            <person name="Mayer K.F."/>
            <person name="Gouzy J."/>
            <person name="Schoof H."/>
            <person name="Van de Peer Y."/>
            <person name="Proost S."/>
            <person name="Cook D.R."/>
            <person name="Meyers B.C."/>
            <person name="Spannagl M."/>
            <person name="Cheung F."/>
            <person name="De Mita S."/>
            <person name="Krishnakumar V."/>
            <person name="Gundlach H."/>
            <person name="Zhou S."/>
            <person name="Mudge J."/>
            <person name="Bharti A.K."/>
            <person name="Murray J.D."/>
            <person name="Naoumkina M.A."/>
            <person name="Rosen B."/>
            <person name="Silverstein K.A."/>
            <person name="Tang H."/>
            <person name="Rombauts S."/>
            <person name="Zhao P.X."/>
            <person name="Zhou P."/>
            <person name="Barbe V."/>
            <person name="Bardou P."/>
            <person name="Bechner M."/>
            <person name="Bellec A."/>
            <person name="Berger A."/>
            <person name="Berges H."/>
            <person name="Bidwell S."/>
            <person name="Bisseling T."/>
            <person name="Choisne N."/>
            <person name="Couloux A."/>
            <person name="Denny R."/>
            <person name="Deshpande S."/>
            <person name="Dai X."/>
            <person name="Doyle J.J."/>
            <person name="Dudez A.M."/>
            <person name="Farmer A.D."/>
            <person name="Fouteau S."/>
            <person name="Franken C."/>
            <person name="Gibelin C."/>
            <person name="Gish J."/>
            <person name="Goldstein S."/>
            <person name="Gonzalez A.J."/>
            <person name="Green P.J."/>
            <person name="Hallab A."/>
            <person name="Hartog M."/>
            <person name="Hua A."/>
            <person name="Humphray S.J."/>
            <person name="Jeong D.H."/>
            <person name="Jing Y."/>
            <person name="Jocker A."/>
            <person name="Kenton S.M."/>
            <person name="Kim D.J."/>
            <person name="Klee K."/>
            <person name="Lai H."/>
            <person name="Lang C."/>
            <person name="Lin S."/>
            <person name="Macmil S.L."/>
            <person name="Magdelenat G."/>
            <person name="Matthews L."/>
            <person name="McCorrison J."/>
            <person name="Monaghan E.L."/>
            <person name="Mun J.H."/>
            <person name="Najar F.Z."/>
            <person name="Nicholson C."/>
            <person name="Noirot C."/>
            <person name="O'Bleness M."/>
            <person name="Paule C.R."/>
            <person name="Poulain J."/>
            <person name="Prion F."/>
            <person name="Qin B."/>
            <person name="Qu C."/>
            <person name="Retzel E.F."/>
            <person name="Riddle C."/>
            <person name="Sallet E."/>
            <person name="Samain S."/>
            <person name="Samson N."/>
            <person name="Sanders I."/>
            <person name="Saurat O."/>
            <person name="Scarpelli C."/>
            <person name="Schiex T."/>
            <person name="Segurens B."/>
            <person name="Severin A.J."/>
            <person name="Sherrier D.J."/>
            <person name="Shi R."/>
            <person name="Sims S."/>
            <person name="Singer S.R."/>
            <person name="Sinharoy S."/>
            <person name="Sterck L."/>
            <person name="Viollet A."/>
            <person name="Wang B.B."/>
            <person name="Wang K."/>
            <person name="Wang M."/>
            <person name="Wang X."/>
            <person name="Warfsmann J."/>
            <person name="Weissenbach J."/>
            <person name="White D.D."/>
            <person name="White J.D."/>
            <person name="Wiley G.B."/>
            <person name="Wincker P."/>
            <person name="Xing Y."/>
            <person name="Yang L."/>
            <person name="Yao Z."/>
            <person name="Ying F."/>
            <person name="Zhai J."/>
            <person name="Zhou L."/>
            <person name="Zuber A."/>
            <person name="Denarie J."/>
            <person name="Dixon R.A."/>
            <person name="May G.D."/>
            <person name="Schwartz D.C."/>
            <person name="Rogers J."/>
            <person name="Quetier F."/>
            <person name="Town C.D."/>
            <person name="Roe B.A."/>
        </authorList>
    </citation>
    <scope>NUCLEOTIDE SEQUENCE [LARGE SCALE GENOMIC DNA]</scope>
    <source>
        <strain evidence="2">A17</strain>
        <strain evidence="3 4">cv. Jemalong A17</strain>
    </source>
</reference>
<dbReference type="AlphaFoldDB" id="G7L945"/>
<protein>
    <submittedName>
        <fullName evidence="2">Transmembrane protein, putative</fullName>
    </submittedName>
</protein>
<sequence>MSQPGAHYRRIDQSNSKYNYELFNCNNLNIQFILYSFQLPDSMSLLLLFIITGMGPWIQYYKVGFFKFQPNKYGPPISFRPFMPLYGRQLQSGTHNALIGP</sequence>
<keyword evidence="1" id="KW-1133">Transmembrane helix</keyword>
<evidence type="ECO:0000256" key="1">
    <source>
        <dbReference type="SAM" id="Phobius"/>
    </source>
</evidence>
<dbReference type="HOGENOM" id="CLU_2295913_0_0_1"/>
<evidence type="ECO:0000313" key="3">
    <source>
        <dbReference type="EnsemblPlants" id="AET01899"/>
    </source>
</evidence>
<dbReference type="EMBL" id="CM001224">
    <property type="protein sequence ID" value="AET01899.1"/>
    <property type="molecule type" value="Genomic_DNA"/>
</dbReference>
<reference evidence="3" key="3">
    <citation type="submission" date="2015-04" db="UniProtKB">
        <authorList>
            <consortium name="EnsemblPlants"/>
        </authorList>
    </citation>
    <scope>IDENTIFICATION</scope>
    <source>
        <strain evidence="3">cv. Jemalong A17</strain>
    </source>
</reference>
<keyword evidence="1 2" id="KW-0812">Transmembrane</keyword>
<organism evidence="2 4">
    <name type="scientific">Medicago truncatula</name>
    <name type="common">Barrel medic</name>
    <name type="synonym">Medicago tribuloides</name>
    <dbReference type="NCBI Taxonomy" id="3880"/>
    <lineage>
        <taxon>Eukaryota</taxon>
        <taxon>Viridiplantae</taxon>
        <taxon>Streptophyta</taxon>
        <taxon>Embryophyta</taxon>
        <taxon>Tracheophyta</taxon>
        <taxon>Spermatophyta</taxon>
        <taxon>Magnoliopsida</taxon>
        <taxon>eudicotyledons</taxon>
        <taxon>Gunneridae</taxon>
        <taxon>Pentapetalae</taxon>
        <taxon>rosids</taxon>
        <taxon>fabids</taxon>
        <taxon>Fabales</taxon>
        <taxon>Fabaceae</taxon>
        <taxon>Papilionoideae</taxon>
        <taxon>50 kb inversion clade</taxon>
        <taxon>NPAAA clade</taxon>
        <taxon>Hologalegina</taxon>
        <taxon>IRL clade</taxon>
        <taxon>Trifolieae</taxon>
        <taxon>Medicago</taxon>
    </lineage>
</organism>
<dbReference type="Proteomes" id="UP000002051">
    <property type="component" value="Chromosome 8"/>
</dbReference>
<proteinExistence type="predicted"/>
<evidence type="ECO:0000313" key="2">
    <source>
        <dbReference type="EMBL" id="AET01899.1"/>
    </source>
</evidence>
<keyword evidence="1" id="KW-0472">Membrane</keyword>
<feature type="transmembrane region" description="Helical" evidence="1">
    <location>
        <begin position="43"/>
        <end position="61"/>
    </location>
</feature>
<evidence type="ECO:0000313" key="4">
    <source>
        <dbReference type="Proteomes" id="UP000002051"/>
    </source>
</evidence>
<gene>
    <name evidence="2" type="ordered locus">MTR_8g022860</name>
</gene>
<dbReference type="EnsemblPlants" id="AET01899">
    <property type="protein sequence ID" value="AET01899"/>
    <property type="gene ID" value="MTR_8g022860"/>
</dbReference>
<keyword evidence="4" id="KW-1185">Reference proteome</keyword>
<name>G7L945_MEDTR</name>